<dbReference type="Gene3D" id="1.10.10.60">
    <property type="entry name" value="Homeodomain-like"/>
    <property type="match status" value="1"/>
</dbReference>
<evidence type="ECO:0000256" key="6">
    <source>
        <dbReference type="SAM" id="MobiDB-lite"/>
    </source>
</evidence>
<feature type="domain" description="Sigma-54 factor interaction" evidence="7">
    <location>
        <begin position="284"/>
        <end position="509"/>
    </location>
</feature>
<dbReference type="Pfam" id="PF02954">
    <property type="entry name" value="HTH_8"/>
    <property type="match status" value="1"/>
</dbReference>
<dbReference type="RefSeq" id="WP_318585808.1">
    <property type="nucleotide sequence ID" value="NZ_JAWRCP010000002.1"/>
</dbReference>
<comment type="caution">
    <text evidence="8">The sequence shown here is derived from an EMBL/GenBank/DDBJ whole genome shotgun (WGS) entry which is preliminary data.</text>
</comment>
<dbReference type="PROSITE" id="PS50045">
    <property type="entry name" value="SIGMA54_INTERACT_4"/>
    <property type="match status" value="1"/>
</dbReference>
<evidence type="ECO:0000259" key="7">
    <source>
        <dbReference type="PROSITE" id="PS50045"/>
    </source>
</evidence>
<evidence type="ECO:0000313" key="9">
    <source>
        <dbReference type="Proteomes" id="UP001279860"/>
    </source>
</evidence>
<reference evidence="8 9" key="1">
    <citation type="submission" date="2023-11" db="EMBL/GenBank/DDBJ databases">
        <title>Plant-associative lifestyle of Vibrio porteresiae and its evolutionary dynamics.</title>
        <authorList>
            <person name="Rameshkumar N."/>
            <person name="Kirti K."/>
        </authorList>
    </citation>
    <scope>NUCLEOTIDE SEQUENCE [LARGE SCALE GENOMIC DNA]</scope>
    <source>
        <strain evidence="8 9">MSSRF7</strain>
    </source>
</reference>
<keyword evidence="3" id="KW-0805">Transcription regulation</keyword>
<accession>A0ABU4IZI5</accession>
<evidence type="ECO:0000256" key="5">
    <source>
        <dbReference type="ARBA" id="ARBA00023163"/>
    </source>
</evidence>
<dbReference type="SUPFAM" id="SSF55781">
    <property type="entry name" value="GAF domain-like"/>
    <property type="match status" value="1"/>
</dbReference>
<dbReference type="SMART" id="SM00382">
    <property type="entry name" value="AAA"/>
    <property type="match status" value="1"/>
</dbReference>
<dbReference type="InterPro" id="IPR009057">
    <property type="entry name" value="Homeodomain-like_sf"/>
</dbReference>
<dbReference type="PANTHER" id="PTHR32071">
    <property type="entry name" value="TRANSCRIPTIONAL REGULATORY PROTEIN"/>
    <property type="match status" value="1"/>
</dbReference>
<evidence type="ECO:0000256" key="1">
    <source>
        <dbReference type="ARBA" id="ARBA00022741"/>
    </source>
</evidence>
<evidence type="ECO:0000313" key="8">
    <source>
        <dbReference type="EMBL" id="MDW6094822.1"/>
    </source>
</evidence>
<dbReference type="CDD" id="cd00009">
    <property type="entry name" value="AAA"/>
    <property type="match status" value="1"/>
</dbReference>
<evidence type="ECO:0000256" key="2">
    <source>
        <dbReference type="ARBA" id="ARBA00022840"/>
    </source>
</evidence>
<dbReference type="InterPro" id="IPR058031">
    <property type="entry name" value="AAA_lid_NorR"/>
</dbReference>
<dbReference type="Pfam" id="PF00158">
    <property type="entry name" value="Sigma54_activat"/>
    <property type="match status" value="1"/>
</dbReference>
<dbReference type="Gene3D" id="1.10.8.60">
    <property type="match status" value="1"/>
</dbReference>
<dbReference type="PANTHER" id="PTHR32071:SF77">
    <property type="entry name" value="TRANSCRIPTIONAL REGULATORY PROTEIN"/>
    <property type="match status" value="1"/>
</dbReference>
<keyword evidence="1" id="KW-0547">Nucleotide-binding</keyword>
<dbReference type="InterPro" id="IPR029016">
    <property type="entry name" value="GAF-like_dom_sf"/>
</dbReference>
<feature type="region of interest" description="Disordered" evidence="6">
    <location>
        <begin position="532"/>
        <end position="559"/>
    </location>
</feature>
<keyword evidence="9" id="KW-1185">Reference proteome</keyword>
<sequence>MQHVQFSAGDWLTSSWDRCHQAGLKQRRQPENIILSNAELKARKWSVNALLQAVETYAVPLFNQMFAHSDSRLILTDRDGVILASWGQPRFKERLTQIALDNGVCWQENLKGTNAIGTAIVEARPLTIIGKQHYVHQHQFISCSASPVFNHQGQLIGVLDITSEQTQHDLSTQMLVQNMVQQVENHLLCAMPDSAVQINLACEEKLLNSGWQGVLVTDESGQVLAHNHIASQLLECPHMIGLPVEHLLHQQNRSLVFEKHPLQPAAKKSSAFRSASPLTTSCDLHFGDARIEQAWQQAHKLIDKEIPLLILGETGVGKNEFVKALHQHSSRQHRPLVIVNCGAIPKDLIESELFGYVAGAFTGASPKGYRGKIRQAHQGMLFLDEIADMPLDAQCRLLHVLQEKEVIPVGSGQSESVDIQVIAATHKDLTAEVEAGRFRQDLYYRLNGLVLELPPLRERQDQAQLIAHIHRQYRLNQQHISPQLLQILQAYRWPGNIRELDNMLKVTCLLTSDEPLLTLAHIPGHILKSLTATAPSQSPSSSGTEERPPSLRVSEAQPVPDLKTTVETRLLQTYQATQGNISQTSRLLGVSRNTIYRKLKMLGILSC</sequence>
<keyword evidence="2" id="KW-0067">ATP-binding</keyword>
<dbReference type="Proteomes" id="UP001279860">
    <property type="component" value="Unassembled WGS sequence"/>
</dbReference>
<keyword evidence="5" id="KW-0804">Transcription</keyword>
<dbReference type="InterPro" id="IPR002078">
    <property type="entry name" value="Sigma_54_int"/>
</dbReference>
<dbReference type="Gene3D" id="3.30.450.40">
    <property type="match status" value="1"/>
</dbReference>
<dbReference type="InterPro" id="IPR025944">
    <property type="entry name" value="Sigma_54_int_dom_CS"/>
</dbReference>
<dbReference type="InterPro" id="IPR003593">
    <property type="entry name" value="AAA+_ATPase"/>
</dbReference>
<proteinExistence type="predicted"/>
<dbReference type="SUPFAM" id="SSF52540">
    <property type="entry name" value="P-loop containing nucleoside triphosphate hydrolases"/>
    <property type="match status" value="1"/>
</dbReference>
<dbReference type="PROSITE" id="PS00688">
    <property type="entry name" value="SIGMA54_INTERACT_3"/>
    <property type="match status" value="1"/>
</dbReference>
<dbReference type="InterPro" id="IPR027417">
    <property type="entry name" value="P-loop_NTPase"/>
</dbReference>
<evidence type="ECO:0000256" key="4">
    <source>
        <dbReference type="ARBA" id="ARBA00023125"/>
    </source>
</evidence>
<name>A0ABU4IZI5_9VIBR</name>
<dbReference type="Pfam" id="PF01590">
    <property type="entry name" value="GAF"/>
    <property type="match status" value="1"/>
</dbReference>
<protein>
    <submittedName>
        <fullName evidence="8">Sigma-54-dependent Fis family transcriptional regulator</fullName>
    </submittedName>
</protein>
<feature type="compositionally biased region" description="Low complexity" evidence="6">
    <location>
        <begin position="532"/>
        <end position="542"/>
    </location>
</feature>
<dbReference type="InterPro" id="IPR002197">
    <property type="entry name" value="HTH_Fis"/>
</dbReference>
<organism evidence="8 9">
    <name type="scientific">Vibrio rhizosphaerae</name>
    <dbReference type="NCBI Taxonomy" id="398736"/>
    <lineage>
        <taxon>Bacteria</taxon>
        <taxon>Pseudomonadati</taxon>
        <taxon>Pseudomonadota</taxon>
        <taxon>Gammaproteobacteria</taxon>
        <taxon>Vibrionales</taxon>
        <taxon>Vibrionaceae</taxon>
        <taxon>Vibrio</taxon>
    </lineage>
</organism>
<dbReference type="InterPro" id="IPR025662">
    <property type="entry name" value="Sigma_54_int_dom_ATP-bd_1"/>
</dbReference>
<keyword evidence="4" id="KW-0238">DNA-binding</keyword>
<dbReference type="SUPFAM" id="SSF46689">
    <property type="entry name" value="Homeodomain-like"/>
    <property type="match status" value="1"/>
</dbReference>
<gene>
    <name evidence="8" type="ORF">SBX64_19955</name>
</gene>
<dbReference type="PRINTS" id="PR01590">
    <property type="entry name" value="HTHFIS"/>
</dbReference>
<evidence type="ECO:0000256" key="3">
    <source>
        <dbReference type="ARBA" id="ARBA00023015"/>
    </source>
</evidence>
<dbReference type="InterPro" id="IPR003018">
    <property type="entry name" value="GAF"/>
</dbReference>
<dbReference type="EMBL" id="JAWRCP010000002">
    <property type="protein sequence ID" value="MDW6094822.1"/>
    <property type="molecule type" value="Genomic_DNA"/>
</dbReference>
<dbReference type="PROSITE" id="PS00675">
    <property type="entry name" value="SIGMA54_INTERACT_1"/>
    <property type="match status" value="1"/>
</dbReference>
<dbReference type="Gene3D" id="3.40.50.300">
    <property type="entry name" value="P-loop containing nucleotide triphosphate hydrolases"/>
    <property type="match status" value="1"/>
</dbReference>
<dbReference type="Pfam" id="PF25601">
    <property type="entry name" value="AAA_lid_14"/>
    <property type="match status" value="1"/>
</dbReference>